<feature type="region of interest" description="Disordered" evidence="1">
    <location>
        <begin position="491"/>
        <end position="557"/>
    </location>
</feature>
<feature type="compositionally biased region" description="Basic and acidic residues" evidence="1">
    <location>
        <begin position="379"/>
        <end position="403"/>
    </location>
</feature>
<feature type="region of interest" description="Disordered" evidence="1">
    <location>
        <begin position="62"/>
        <end position="452"/>
    </location>
</feature>
<feature type="compositionally biased region" description="Basic and acidic residues" evidence="1">
    <location>
        <begin position="516"/>
        <end position="525"/>
    </location>
</feature>
<dbReference type="AlphaFoldDB" id="A0A4Q0MH67"/>
<evidence type="ECO:0000313" key="3">
    <source>
        <dbReference type="Proteomes" id="UP000289708"/>
    </source>
</evidence>
<keyword evidence="3" id="KW-1185">Reference proteome</keyword>
<gene>
    <name evidence="2" type="ORF">EK403_12190</name>
</gene>
<organism evidence="2 3">
    <name type="scientific">Hansschlegelia zhihuaiae</name>
    <dbReference type="NCBI Taxonomy" id="405005"/>
    <lineage>
        <taxon>Bacteria</taxon>
        <taxon>Pseudomonadati</taxon>
        <taxon>Pseudomonadota</taxon>
        <taxon>Alphaproteobacteria</taxon>
        <taxon>Hyphomicrobiales</taxon>
        <taxon>Methylopilaceae</taxon>
        <taxon>Hansschlegelia</taxon>
    </lineage>
</organism>
<dbReference type="Proteomes" id="UP000289708">
    <property type="component" value="Unassembled WGS sequence"/>
</dbReference>
<feature type="compositionally biased region" description="Low complexity" evidence="1">
    <location>
        <begin position="212"/>
        <end position="240"/>
    </location>
</feature>
<protein>
    <submittedName>
        <fullName evidence="2">Uncharacterized protein</fullName>
    </submittedName>
</protein>
<accession>A0A4Q0MH67</accession>
<feature type="compositionally biased region" description="Low complexity" evidence="1">
    <location>
        <begin position="276"/>
        <end position="286"/>
    </location>
</feature>
<feature type="compositionally biased region" description="Pro residues" evidence="1">
    <location>
        <begin position="141"/>
        <end position="152"/>
    </location>
</feature>
<feature type="compositionally biased region" description="Basic and acidic residues" evidence="1">
    <location>
        <begin position="532"/>
        <end position="550"/>
    </location>
</feature>
<dbReference type="RefSeq" id="WP_128777768.1">
    <property type="nucleotide sequence ID" value="NZ_RYFI01000011.1"/>
</dbReference>
<name>A0A4Q0MH67_9HYPH</name>
<feature type="compositionally biased region" description="Low complexity" evidence="1">
    <location>
        <begin position="307"/>
        <end position="336"/>
    </location>
</feature>
<dbReference type="EMBL" id="RYFI01000011">
    <property type="protein sequence ID" value="RXF72907.1"/>
    <property type="molecule type" value="Genomic_DNA"/>
</dbReference>
<comment type="caution">
    <text evidence="2">The sequence shown here is derived from an EMBL/GenBank/DDBJ whole genome shotgun (WGS) entry which is preliminary data.</text>
</comment>
<proteinExistence type="predicted"/>
<evidence type="ECO:0000256" key="1">
    <source>
        <dbReference type="SAM" id="MobiDB-lite"/>
    </source>
</evidence>
<sequence>MSIVLYALGAGLLAWGGLMLLSGEAYAAIDIAAGLAGSGAVAIGLGAVTGAITRLAKRVERGADGTARPEAADSGRRREEARDEIVPVFIARGRGPAHFEPASEPTVEPARPASEVAQARGEPRPTAAPLQPTASPEEPEAPPPEPPTPAAPPSGEAEDPEAQSLTRRERRARRLAAKQQAASLERRSGLAAPGGGLAAGLQRALHDDRKTPAPSVESDSAPASSSDKPVAKAAPAAAPDAPHPIMPTRASLPPAGTIPEPPTTDAPSSEAPSETVPPVVAAPDADPAAREAEPPSGVDSPLAADTLPTAAIEAPIEPAAETPEPAAALEPEAQSAPPSPAPEEQPAPPTVVVEPKPAQASFPPAEPRVPEWLARARARREARAKAEAEARGDASAPPKHEEPQAAPRPMFPGAGGASQQAEPELPQSLPPARPEPNEPEATVEPPSVRQVVREGEHNGVLYRFFDDGAVEAVSAHGVRRFASVEELRSTVTAARGETPIVEKPDDTAPPAPGAEPEPKSDRDPLDEALAELEGRHAAAPELKIDPEDRFGPPGRRR</sequence>
<evidence type="ECO:0000313" key="2">
    <source>
        <dbReference type="EMBL" id="RXF72907.1"/>
    </source>
</evidence>
<feature type="compositionally biased region" description="Pro residues" evidence="1">
    <location>
        <begin position="337"/>
        <end position="349"/>
    </location>
</feature>
<dbReference type="OrthoDB" id="8456817at2"/>
<reference evidence="2 3" key="1">
    <citation type="submission" date="2018-12" db="EMBL/GenBank/DDBJ databases">
        <title>bacterium Hansschlegelia zhihuaiae S113.</title>
        <authorList>
            <person name="He J."/>
        </authorList>
    </citation>
    <scope>NUCLEOTIDE SEQUENCE [LARGE SCALE GENOMIC DNA]</scope>
    <source>
        <strain evidence="2 3">S 113</strain>
    </source>
</reference>
<feature type="compositionally biased region" description="Basic and acidic residues" evidence="1">
    <location>
        <begin position="70"/>
        <end position="85"/>
    </location>
</feature>